<accession>A0AAN9UW53</accession>
<evidence type="ECO:0000313" key="1">
    <source>
        <dbReference type="EMBL" id="KAK7755338.1"/>
    </source>
</evidence>
<dbReference type="Gene3D" id="3.30.559.10">
    <property type="entry name" value="Chloramphenicol acetyltransferase-like domain"/>
    <property type="match status" value="1"/>
</dbReference>
<dbReference type="Pfam" id="PF07247">
    <property type="entry name" value="AATase"/>
    <property type="match status" value="1"/>
</dbReference>
<name>A0AAN9UW53_9PEZI</name>
<dbReference type="PANTHER" id="PTHR28037:SF1">
    <property type="entry name" value="ALCOHOL O-ACETYLTRANSFERASE 1-RELATED"/>
    <property type="match status" value="1"/>
</dbReference>
<comment type="caution">
    <text evidence="1">The sequence shown here is derived from an EMBL/GenBank/DDBJ whole genome shotgun (WGS) entry which is preliminary data.</text>
</comment>
<sequence>MVSHQVAKEDASQGGTQRELLRHFGNNVQPELVSRVEAAIAAMVLKHPVLQVGIVDADSKAPRWVRLESLDLRDHIEWKSLGSSEDWDEASKSWATSRLDATYPDIDKRPGWTVIVLHVPGTTFLELLFTWNHPHADGMSGKIFHQDLFQYFQTGGRDMVKPQLHDGILKIPDSPRLPPPIEKAIKLPIELGYAVKTVWQELRPPMFCRNSFLANWAPIRTSPYKTQLRAFAIKNDILTNILSACRRNKTTLTGLMNGLTLVSLASRLKEAAAPAFQSITAVSLRPYIPPGPRDYPWLIPMQTMGNYVTILPHVFEETLVSTLRSKLMPEDTTAATAAGEEQVLLSADVLEVLWSTAANVRREIERKQELGVKNNQVGLMKFVGDWRQQMAETTRKPRQNSWFITNLGVLDGRPQKHDIGDDGDDDNDDDSWSICRAQFACSAETTSAAFIISPMTAAGGDLSIVGTWQECIFDVRFGEQVMADLETWLLQIGAGSS</sequence>
<dbReference type="Proteomes" id="UP001320420">
    <property type="component" value="Unassembled WGS sequence"/>
</dbReference>
<dbReference type="EMBL" id="JAKJXP020000013">
    <property type="protein sequence ID" value="KAK7755338.1"/>
    <property type="molecule type" value="Genomic_DNA"/>
</dbReference>
<evidence type="ECO:0000313" key="2">
    <source>
        <dbReference type="Proteomes" id="UP001320420"/>
    </source>
</evidence>
<protein>
    <submittedName>
        <fullName evidence="1">Alcohol acetyltransferase</fullName>
    </submittedName>
</protein>
<dbReference type="PANTHER" id="PTHR28037">
    <property type="entry name" value="ALCOHOL O-ACETYLTRANSFERASE 1-RELATED"/>
    <property type="match status" value="1"/>
</dbReference>
<dbReference type="AlphaFoldDB" id="A0AAN9UW53"/>
<dbReference type="InterPro" id="IPR010828">
    <property type="entry name" value="Atf2/Sli1-like"/>
</dbReference>
<proteinExistence type="predicted"/>
<organism evidence="1 2">
    <name type="scientific">Diatrype stigma</name>
    <dbReference type="NCBI Taxonomy" id="117547"/>
    <lineage>
        <taxon>Eukaryota</taxon>
        <taxon>Fungi</taxon>
        <taxon>Dikarya</taxon>
        <taxon>Ascomycota</taxon>
        <taxon>Pezizomycotina</taxon>
        <taxon>Sordariomycetes</taxon>
        <taxon>Xylariomycetidae</taxon>
        <taxon>Xylariales</taxon>
        <taxon>Diatrypaceae</taxon>
        <taxon>Diatrype</taxon>
    </lineage>
</organism>
<reference evidence="1 2" key="1">
    <citation type="submission" date="2024-02" db="EMBL/GenBank/DDBJ databases">
        <title>De novo assembly and annotation of 12 fungi associated with fruit tree decline syndrome in Ontario, Canada.</title>
        <authorList>
            <person name="Sulman M."/>
            <person name="Ellouze W."/>
            <person name="Ilyukhin E."/>
        </authorList>
    </citation>
    <scope>NUCLEOTIDE SEQUENCE [LARGE SCALE GENOMIC DNA]</scope>
    <source>
        <strain evidence="1 2">M11/M66-122</strain>
    </source>
</reference>
<dbReference type="GO" id="GO:0008080">
    <property type="term" value="F:N-acetyltransferase activity"/>
    <property type="evidence" value="ECO:0007669"/>
    <property type="project" value="TreeGrafter"/>
</dbReference>
<dbReference type="InterPro" id="IPR023213">
    <property type="entry name" value="CAT-like_dom_sf"/>
</dbReference>
<keyword evidence="2" id="KW-1185">Reference proteome</keyword>
<dbReference type="InterPro" id="IPR052058">
    <property type="entry name" value="Alcohol_O-acetyltransferase"/>
</dbReference>
<gene>
    <name evidence="1" type="primary">ATF1_2</name>
    <name evidence="1" type="ORF">SLS62_002564</name>
</gene>
<dbReference type="SUPFAM" id="SSF52777">
    <property type="entry name" value="CoA-dependent acyltransferases"/>
    <property type="match status" value="1"/>
</dbReference>